<evidence type="ECO:0000259" key="8">
    <source>
        <dbReference type="Pfam" id="PF25780"/>
    </source>
</evidence>
<dbReference type="InterPro" id="IPR016024">
    <property type="entry name" value="ARM-type_fold"/>
</dbReference>
<evidence type="ECO:0000256" key="1">
    <source>
        <dbReference type="ARBA" id="ARBA00004123"/>
    </source>
</evidence>
<protein>
    <submittedName>
        <fullName evidence="9">HEAT domain-containing protein</fullName>
    </submittedName>
</protein>
<reference evidence="10" key="1">
    <citation type="journal article" date="2008" name="Nat. Genet.">
        <title>The Pristionchus pacificus genome provides a unique perspective on nematode lifestyle and parasitism.</title>
        <authorList>
            <person name="Dieterich C."/>
            <person name="Clifton S.W."/>
            <person name="Schuster L.N."/>
            <person name="Chinwalla A."/>
            <person name="Delehaunty K."/>
            <person name="Dinkelacker I."/>
            <person name="Fulton L."/>
            <person name="Fulton R."/>
            <person name="Godfrey J."/>
            <person name="Minx P."/>
            <person name="Mitreva M."/>
            <person name="Roeseler W."/>
            <person name="Tian H."/>
            <person name="Witte H."/>
            <person name="Yang S.P."/>
            <person name="Wilson R.K."/>
            <person name="Sommer R.J."/>
        </authorList>
    </citation>
    <scope>NUCLEOTIDE SEQUENCE [LARGE SCALE GENOMIC DNA]</scope>
    <source>
        <strain evidence="10">PS312</strain>
    </source>
</reference>
<evidence type="ECO:0000256" key="6">
    <source>
        <dbReference type="ARBA" id="ARBA00022927"/>
    </source>
</evidence>
<evidence type="ECO:0000256" key="7">
    <source>
        <dbReference type="ARBA" id="ARBA00023242"/>
    </source>
</evidence>
<comment type="subcellular location">
    <subcellularLocation>
        <location evidence="2">Cytoplasm</location>
    </subcellularLocation>
    <subcellularLocation>
        <location evidence="1">Nucleus</location>
    </subcellularLocation>
</comment>
<dbReference type="AlphaFoldDB" id="A0A2A6CYG3"/>
<dbReference type="Proteomes" id="UP000005239">
    <property type="component" value="Unassembled WGS sequence"/>
</dbReference>
<evidence type="ECO:0000313" key="9">
    <source>
        <dbReference type="EnsemblMetazoa" id="PPA18409.1"/>
    </source>
</evidence>
<evidence type="ECO:0000256" key="5">
    <source>
        <dbReference type="ARBA" id="ARBA00022737"/>
    </source>
</evidence>
<dbReference type="Pfam" id="PF25780">
    <property type="entry name" value="TPR_IPO5"/>
    <property type="match status" value="1"/>
</dbReference>
<keyword evidence="3" id="KW-0813">Transport</keyword>
<proteinExistence type="predicted"/>
<dbReference type="Gene3D" id="1.25.10.10">
    <property type="entry name" value="Leucine-rich Repeat Variant"/>
    <property type="match status" value="1"/>
</dbReference>
<evidence type="ECO:0000256" key="3">
    <source>
        <dbReference type="ARBA" id="ARBA00022448"/>
    </source>
</evidence>
<organism evidence="9 10">
    <name type="scientific">Pristionchus pacificus</name>
    <name type="common">Parasitic nematode worm</name>
    <dbReference type="NCBI Taxonomy" id="54126"/>
    <lineage>
        <taxon>Eukaryota</taxon>
        <taxon>Metazoa</taxon>
        <taxon>Ecdysozoa</taxon>
        <taxon>Nematoda</taxon>
        <taxon>Chromadorea</taxon>
        <taxon>Rhabditida</taxon>
        <taxon>Rhabditina</taxon>
        <taxon>Diplogasteromorpha</taxon>
        <taxon>Diplogasteroidea</taxon>
        <taxon>Neodiplogasteridae</taxon>
        <taxon>Pristionchus</taxon>
    </lineage>
</organism>
<dbReference type="EnsemblMetazoa" id="PPA18409.1">
    <property type="protein sequence ID" value="PPA18409.1"/>
    <property type="gene ID" value="WBGene00107963"/>
</dbReference>
<keyword evidence="5" id="KW-0677">Repeat</keyword>
<keyword evidence="10" id="KW-1185">Reference proteome</keyword>
<reference evidence="9" key="2">
    <citation type="submission" date="2022-06" db="UniProtKB">
        <authorList>
            <consortium name="EnsemblMetazoa"/>
        </authorList>
    </citation>
    <scope>IDENTIFICATION</scope>
    <source>
        <strain evidence="9">PS312</strain>
    </source>
</reference>
<dbReference type="PANTHER" id="PTHR10527">
    <property type="entry name" value="IMPORTIN BETA"/>
    <property type="match status" value="1"/>
</dbReference>
<dbReference type="GO" id="GO:0006606">
    <property type="term" value="P:protein import into nucleus"/>
    <property type="evidence" value="ECO:0007669"/>
    <property type="project" value="InterPro"/>
</dbReference>
<keyword evidence="4" id="KW-0963">Cytoplasm</keyword>
<name>A0A2A6CYG3_PRIPA</name>
<evidence type="ECO:0000256" key="4">
    <source>
        <dbReference type="ARBA" id="ARBA00022490"/>
    </source>
</evidence>
<feature type="domain" description="IPO4/5-like TPR repeats" evidence="8">
    <location>
        <begin position="129"/>
        <end position="279"/>
    </location>
</feature>
<evidence type="ECO:0000313" key="10">
    <source>
        <dbReference type="Proteomes" id="UP000005239"/>
    </source>
</evidence>
<accession>A0A2A6CYG3</accession>
<dbReference type="InterPro" id="IPR040122">
    <property type="entry name" value="Importin_beta"/>
</dbReference>
<dbReference type="InterPro" id="IPR057672">
    <property type="entry name" value="TPR_IPO4/5"/>
</dbReference>
<gene>
    <name evidence="9" type="primary">WBGene00107963</name>
</gene>
<keyword evidence="7" id="KW-0539">Nucleus</keyword>
<sequence length="667" mass="75973">MPLHREDRSVLRERARKRDFESDCELREANHVDMMKTIAAHVNDDGELIPSGERDIIDYIPDGSNALDGIYRIFKKPSNSDLKREVAIEVIDRMIVRNGEKFIRELAKANKLKTFSADLIRDVRNESNEGVKHFLCRAIGHLAEKRDSWPELHRFINMNVTSNDVSIRKTILELIGTWNSQVVEWSILKDLIVESILGSDSTLYKPAIKALGTYIKKDSSEDHEMMDILSKVTPRLLEQAEKECTTPQCEAIHAIALQCLCQIANDIPRVVRHQVEKIVPICTKKILDSIVCKKIDDRHCALQIITATSKHFAPSLAVDQIYDIVKSSIQSIANNMEGTDEWLTYDAAIDDSKKGRDWAITIGKWYLKEIATAIGKKRISPNLVTVTKEFLKDEKWEKRATALIGWAAVGNNFRDGRVISIVDFALSVVCDTHPRVRHYAIFLLGLLFCSYDLNDHPDRFEKVLTSLISNLSDPSTRVFNVSVGALSRLLTIGECPKVLLASNYDAIVPLLMSKMEKWEEFEICQFMSTRAIEIISFFADAAGKDRFKVHFNQIKSSMVMMLRSIETFDDSLSIAVNRICGVLGTDSVALLRLFTMKIDLKRDGYLFLETLIRAVHTDNFDGSDEMINEEKKVAYFVKKYAMEEECGKKVELTEGERKTMMRLLDYV</sequence>
<dbReference type="InterPro" id="IPR011989">
    <property type="entry name" value="ARM-like"/>
</dbReference>
<evidence type="ECO:0000256" key="2">
    <source>
        <dbReference type="ARBA" id="ARBA00004496"/>
    </source>
</evidence>
<accession>A0A8R1UBP6</accession>
<keyword evidence="6" id="KW-0653">Protein transport</keyword>
<dbReference type="SUPFAM" id="SSF48371">
    <property type="entry name" value="ARM repeat"/>
    <property type="match status" value="1"/>
</dbReference>
<dbReference type="GO" id="GO:0005737">
    <property type="term" value="C:cytoplasm"/>
    <property type="evidence" value="ECO:0007669"/>
    <property type="project" value="UniProtKB-SubCell"/>
</dbReference>